<feature type="chain" id="PRO_5017574160" evidence="1">
    <location>
        <begin position="17"/>
        <end position="454"/>
    </location>
</feature>
<dbReference type="CDD" id="cd06782">
    <property type="entry name" value="cpPDZ_CPP-like"/>
    <property type="match status" value="1"/>
</dbReference>
<dbReference type="Pfam" id="PF00595">
    <property type="entry name" value="PDZ"/>
    <property type="match status" value="1"/>
</dbReference>
<dbReference type="PANTHER" id="PTHR32060">
    <property type="entry name" value="TAIL-SPECIFIC PROTEASE"/>
    <property type="match status" value="1"/>
</dbReference>
<dbReference type="EMBL" id="QRDW01000004">
    <property type="protein sequence ID" value="RED50756.1"/>
    <property type="molecule type" value="Genomic_DNA"/>
</dbReference>
<name>A0A3D9HPD6_9PROT</name>
<dbReference type="Pfam" id="PF03572">
    <property type="entry name" value="Peptidase_S41"/>
    <property type="match status" value="1"/>
</dbReference>
<dbReference type="CDD" id="cd06567">
    <property type="entry name" value="Peptidase_S41"/>
    <property type="match status" value="1"/>
</dbReference>
<dbReference type="RefSeq" id="WP_115936560.1">
    <property type="nucleotide sequence ID" value="NZ_QRDW01000004.1"/>
</dbReference>
<reference evidence="3 4" key="1">
    <citation type="submission" date="2018-07" db="EMBL/GenBank/DDBJ databases">
        <title>Genomic Encyclopedia of Type Strains, Phase III (KMG-III): the genomes of soil and plant-associated and newly described type strains.</title>
        <authorList>
            <person name="Whitman W."/>
        </authorList>
    </citation>
    <scope>NUCLEOTIDE SEQUENCE [LARGE SCALE GENOMIC DNA]</scope>
    <source>
        <strain evidence="3 4">CECT 8488</strain>
    </source>
</reference>
<dbReference type="OrthoDB" id="9812068at2"/>
<evidence type="ECO:0000313" key="3">
    <source>
        <dbReference type="EMBL" id="RED50756.1"/>
    </source>
</evidence>
<dbReference type="Gene3D" id="3.90.226.10">
    <property type="entry name" value="2-enoyl-CoA Hydratase, Chain A, domain 1"/>
    <property type="match status" value="1"/>
</dbReference>
<dbReference type="SUPFAM" id="SSF52096">
    <property type="entry name" value="ClpP/crotonase"/>
    <property type="match status" value="1"/>
</dbReference>
<keyword evidence="3" id="KW-0645">Protease</keyword>
<feature type="domain" description="PDZ" evidence="2">
    <location>
        <begin position="164"/>
        <end position="222"/>
    </location>
</feature>
<keyword evidence="4" id="KW-1185">Reference proteome</keyword>
<dbReference type="SMART" id="SM00245">
    <property type="entry name" value="TSPc"/>
    <property type="match status" value="1"/>
</dbReference>
<dbReference type="PANTHER" id="PTHR32060:SF22">
    <property type="entry name" value="CARBOXYL-TERMINAL-PROCESSING PEPTIDASE 3, CHLOROPLASTIC"/>
    <property type="match status" value="1"/>
</dbReference>
<dbReference type="InterPro" id="IPR005151">
    <property type="entry name" value="Tail-specific_protease"/>
</dbReference>
<dbReference type="InterPro" id="IPR036034">
    <property type="entry name" value="PDZ_sf"/>
</dbReference>
<sequence length="454" mass="49117">MVTRLFGMVVASAVLAACGGVESNPDATIVTTHTVSSDVGQAATPDANRDLSAETDLPNAFIGQFVDVIFGYMHRLHEAEELYRHLPLALIYMERVETDYLQEVDRPAVLEKIKQQLASDYPGKTEKIDPKDFAHSIMDGVSEALIDSEYFDYRGKEFPSAIGSAGSVGLVLMAGNKGIRVLEAMDQGTAKQAGISKGDLILAVDDFQLNDASLNDAVEALRGPVGSKLRLEVQKTGKGKTETVELTRIPRKNLSSTSFRMVEGIPVLKLGSIQEQTLSHVKEKLYGSNHHGKPIIIDLRVCGGGLLEGSINIADLFLPKGTFIAGLRGRPGDRNNNRVFQASAGYKTENRLIILTGPMTASGAEIIARSLKHGRDAVVIGKNSYGRGSVQTLLPITRDFMIKLTTALLYDAKGISLSEPLVPDILITEPATDEWDPVMQKALLVAKETEAGQF</sequence>
<dbReference type="Gene3D" id="2.30.42.10">
    <property type="match status" value="1"/>
</dbReference>
<dbReference type="GO" id="GO:0007165">
    <property type="term" value="P:signal transduction"/>
    <property type="evidence" value="ECO:0007669"/>
    <property type="project" value="TreeGrafter"/>
</dbReference>
<dbReference type="Proteomes" id="UP000256845">
    <property type="component" value="Unassembled WGS sequence"/>
</dbReference>
<dbReference type="SMART" id="SM00228">
    <property type="entry name" value="PDZ"/>
    <property type="match status" value="1"/>
</dbReference>
<dbReference type="GO" id="GO:0004175">
    <property type="term" value="F:endopeptidase activity"/>
    <property type="evidence" value="ECO:0007669"/>
    <property type="project" value="TreeGrafter"/>
</dbReference>
<dbReference type="SUPFAM" id="SSF50156">
    <property type="entry name" value="PDZ domain-like"/>
    <property type="match status" value="1"/>
</dbReference>
<comment type="caution">
    <text evidence="3">The sequence shown here is derived from an EMBL/GenBank/DDBJ whole genome shotgun (WGS) entry which is preliminary data.</text>
</comment>
<evidence type="ECO:0000256" key="1">
    <source>
        <dbReference type="SAM" id="SignalP"/>
    </source>
</evidence>
<organism evidence="3 4">
    <name type="scientific">Aestuariispira insulae</name>
    <dbReference type="NCBI Taxonomy" id="1461337"/>
    <lineage>
        <taxon>Bacteria</taxon>
        <taxon>Pseudomonadati</taxon>
        <taxon>Pseudomonadota</taxon>
        <taxon>Alphaproteobacteria</taxon>
        <taxon>Rhodospirillales</taxon>
        <taxon>Kiloniellaceae</taxon>
        <taxon>Aestuariispira</taxon>
    </lineage>
</organism>
<dbReference type="InterPro" id="IPR029045">
    <property type="entry name" value="ClpP/crotonase-like_dom_sf"/>
</dbReference>
<gene>
    <name evidence="3" type="ORF">DFP90_10427</name>
</gene>
<accession>A0A3D9HPD6</accession>
<keyword evidence="1" id="KW-0732">Signal</keyword>
<dbReference type="GO" id="GO:0008236">
    <property type="term" value="F:serine-type peptidase activity"/>
    <property type="evidence" value="ECO:0007669"/>
    <property type="project" value="InterPro"/>
</dbReference>
<dbReference type="InterPro" id="IPR001478">
    <property type="entry name" value="PDZ"/>
</dbReference>
<keyword evidence="3" id="KW-0378">Hydrolase</keyword>
<dbReference type="GO" id="GO:0006508">
    <property type="term" value="P:proteolysis"/>
    <property type="evidence" value="ECO:0007669"/>
    <property type="project" value="UniProtKB-KW"/>
</dbReference>
<evidence type="ECO:0000259" key="2">
    <source>
        <dbReference type="PROSITE" id="PS50106"/>
    </source>
</evidence>
<protein>
    <submittedName>
        <fullName evidence="3">Carboxyl-terminal processing protease</fullName>
    </submittedName>
</protein>
<dbReference type="GO" id="GO:0030288">
    <property type="term" value="C:outer membrane-bounded periplasmic space"/>
    <property type="evidence" value="ECO:0007669"/>
    <property type="project" value="TreeGrafter"/>
</dbReference>
<dbReference type="PROSITE" id="PS50106">
    <property type="entry name" value="PDZ"/>
    <property type="match status" value="1"/>
</dbReference>
<dbReference type="AlphaFoldDB" id="A0A3D9HPD6"/>
<dbReference type="PROSITE" id="PS51257">
    <property type="entry name" value="PROKAR_LIPOPROTEIN"/>
    <property type="match status" value="1"/>
</dbReference>
<evidence type="ECO:0000313" key="4">
    <source>
        <dbReference type="Proteomes" id="UP000256845"/>
    </source>
</evidence>
<feature type="signal peptide" evidence="1">
    <location>
        <begin position="1"/>
        <end position="16"/>
    </location>
</feature>
<proteinExistence type="predicted"/>